<feature type="non-terminal residue" evidence="2">
    <location>
        <position position="1"/>
    </location>
</feature>
<dbReference type="EMBL" id="JACKWZ010000025">
    <property type="protein sequence ID" value="KAF9421267.1"/>
    <property type="molecule type" value="Genomic_DNA"/>
</dbReference>
<protein>
    <submittedName>
        <fullName evidence="2">Uncharacterized protein</fullName>
    </submittedName>
</protein>
<dbReference type="Proteomes" id="UP000648187">
    <property type="component" value="Unassembled WGS sequence"/>
</dbReference>
<proteinExistence type="predicted"/>
<comment type="caution">
    <text evidence="2">The sequence shown here is derived from an EMBL/GenBank/DDBJ whole genome shotgun (WGS) entry which is preliminary data.</text>
</comment>
<evidence type="ECO:0000313" key="3">
    <source>
        <dbReference type="Proteomes" id="UP000648187"/>
    </source>
</evidence>
<keyword evidence="3" id="KW-1185">Reference proteome</keyword>
<accession>A0A835L6T9</accession>
<evidence type="ECO:0000313" key="2">
    <source>
        <dbReference type="EMBL" id="KAF9421267.1"/>
    </source>
</evidence>
<feature type="region of interest" description="Disordered" evidence="1">
    <location>
        <begin position="112"/>
        <end position="136"/>
    </location>
</feature>
<sequence>CLNKDYDSEDPPNLPETFKEFSEIRRPSNTKAVDKLTFDMLKDLVVHLLDTSMTMRIFIEVYPKSVPIFRKTNFVISLNAMHKASSDSKVKKTLVRNCELKVRPSTRRQVVHDVAASSRTSHKSLRSQKENELSQPTLCSSESINNYIADLKKLSPPPLSAEDLNVDKGQLCANMTKKLNFQFNDRIYKNLVELNANVNNLKSKKTKKPTSNTLRKDLEPNIEDFYEDEKEIDSPPNIPVLKPKFRPIKKVDDGRLHKLVAAFEDL</sequence>
<name>A0A835L6T9_SPOEX</name>
<organism evidence="2 3">
    <name type="scientific">Spodoptera exigua</name>
    <name type="common">Beet armyworm</name>
    <name type="synonym">Noctua fulgens</name>
    <dbReference type="NCBI Taxonomy" id="7107"/>
    <lineage>
        <taxon>Eukaryota</taxon>
        <taxon>Metazoa</taxon>
        <taxon>Ecdysozoa</taxon>
        <taxon>Arthropoda</taxon>
        <taxon>Hexapoda</taxon>
        <taxon>Insecta</taxon>
        <taxon>Pterygota</taxon>
        <taxon>Neoptera</taxon>
        <taxon>Endopterygota</taxon>
        <taxon>Lepidoptera</taxon>
        <taxon>Glossata</taxon>
        <taxon>Ditrysia</taxon>
        <taxon>Noctuoidea</taxon>
        <taxon>Noctuidae</taxon>
        <taxon>Amphipyrinae</taxon>
        <taxon>Spodoptera</taxon>
    </lineage>
</organism>
<evidence type="ECO:0000256" key="1">
    <source>
        <dbReference type="SAM" id="MobiDB-lite"/>
    </source>
</evidence>
<reference evidence="2" key="1">
    <citation type="submission" date="2020-08" db="EMBL/GenBank/DDBJ databases">
        <title>Spodoptera exigua strain:BAW_Kor-Di-RS1 Genome sequencing and assembly.</title>
        <authorList>
            <person name="Kim J."/>
            <person name="Nam H.Y."/>
            <person name="Kwon M."/>
            <person name="Choi J.H."/>
            <person name="Cho S.R."/>
            <person name="Kim G.-H."/>
        </authorList>
    </citation>
    <scope>NUCLEOTIDE SEQUENCE</scope>
    <source>
        <strain evidence="2">BAW_Kor-Di-RS1</strain>
        <tissue evidence="2">Whole-body</tissue>
    </source>
</reference>
<dbReference type="AlphaFoldDB" id="A0A835L6T9"/>
<gene>
    <name evidence="2" type="ORF">HW555_002739</name>
</gene>